<reference evidence="3" key="1">
    <citation type="submission" date="2022-11" db="UniProtKB">
        <authorList>
            <consortium name="WormBaseParasite"/>
        </authorList>
    </citation>
    <scope>IDENTIFICATION</scope>
</reference>
<feature type="transmembrane region" description="Helical" evidence="1">
    <location>
        <begin position="61"/>
        <end position="85"/>
    </location>
</feature>
<dbReference type="AlphaFoldDB" id="A0A915DPV1"/>
<feature type="transmembrane region" description="Helical" evidence="1">
    <location>
        <begin position="20"/>
        <end position="41"/>
    </location>
</feature>
<keyword evidence="1" id="KW-1133">Transmembrane helix</keyword>
<protein>
    <submittedName>
        <fullName evidence="3">Gustatory receptor</fullName>
    </submittedName>
</protein>
<evidence type="ECO:0000313" key="2">
    <source>
        <dbReference type="Proteomes" id="UP000887574"/>
    </source>
</evidence>
<organism evidence="2 3">
    <name type="scientific">Ditylenchus dipsaci</name>
    <dbReference type="NCBI Taxonomy" id="166011"/>
    <lineage>
        <taxon>Eukaryota</taxon>
        <taxon>Metazoa</taxon>
        <taxon>Ecdysozoa</taxon>
        <taxon>Nematoda</taxon>
        <taxon>Chromadorea</taxon>
        <taxon>Rhabditida</taxon>
        <taxon>Tylenchina</taxon>
        <taxon>Tylenchomorpha</taxon>
        <taxon>Sphaerularioidea</taxon>
        <taxon>Anguinidae</taxon>
        <taxon>Anguininae</taxon>
        <taxon>Ditylenchus</taxon>
    </lineage>
</organism>
<evidence type="ECO:0000256" key="1">
    <source>
        <dbReference type="SAM" id="Phobius"/>
    </source>
</evidence>
<evidence type="ECO:0000313" key="3">
    <source>
        <dbReference type="WBParaSite" id="jg22369"/>
    </source>
</evidence>
<name>A0A915DPV1_9BILA</name>
<feature type="transmembrane region" description="Helical" evidence="1">
    <location>
        <begin position="169"/>
        <end position="195"/>
    </location>
</feature>
<sequence>MSSHNFLEACKTSEQLENYLPLRICHFLEIVLNLLSIVLLIKHLPWKRLRDRRLPAIHINFTILFANGFVLYFVHAFFILVTAIVKELRHFVNPRYNTTKEFSSYYCFWKLYKGKIQDYSLLKSYQIAENGSITRILLTLSFIHSIAFTSYLILTCIGRNVLESSASLVYISVIEFVHLILTIYILTTLCMATYLKGCAQLQTIVKIPTSKEQADVYFMQFARQISTD</sequence>
<keyword evidence="1" id="KW-0812">Transmembrane</keyword>
<feature type="transmembrane region" description="Helical" evidence="1">
    <location>
        <begin position="136"/>
        <end position="157"/>
    </location>
</feature>
<dbReference type="WBParaSite" id="jg22369">
    <property type="protein sequence ID" value="jg22369"/>
    <property type="gene ID" value="jg22369"/>
</dbReference>
<accession>A0A915DPV1</accession>
<dbReference type="Proteomes" id="UP000887574">
    <property type="component" value="Unplaced"/>
</dbReference>
<keyword evidence="1" id="KW-0472">Membrane</keyword>
<proteinExistence type="predicted"/>
<keyword evidence="2" id="KW-1185">Reference proteome</keyword>